<dbReference type="OMA" id="IGDRIDY"/>
<proteinExistence type="predicted"/>
<dbReference type="OrthoDB" id="429500at2759"/>
<dbReference type="PANTHER" id="PTHR21207">
    <property type="entry name" value="PARKIN COREGULATED GENE PROTEIN PARK2 COREGULATED"/>
    <property type="match status" value="1"/>
</dbReference>
<accession>A0A0V0QPM2</accession>
<dbReference type="AlphaFoldDB" id="A0A0V0QPM2"/>
<name>A0A0V0QPM2_PSEPJ</name>
<keyword evidence="2" id="KW-1185">Reference proteome</keyword>
<evidence type="ECO:0000313" key="2">
    <source>
        <dbReference type="Proteomes" id="UP000054937"/>
    </source>
</evidence>
<dbReference type="EMBL" id="LDAU01000120">
    <property type="protein sequence ID" value="KRX04238.1"/>
    <property type="molecule type" value="Genomic_DNA"/>
</dbReference>
<dbReference type="GO" id="GO:0051879">
    <property type="term" value="F:Hsp90 protein binding"/>
    <property type="evidence" value="ECO:0007669"/>
    <property type="project" value="TreeGrafter"/>
</dbReference>
<dbReference type="SUPFAM" id="SSF48371">
    <property type="entry name" value="ARM repeat"/>
    <property type="match status" value="1"/>
</dbReference>
<dbReference type="Pfam" id="PF10274">
    <property type="entry name" value="ParcG"/>
    <property type="match status" value="1"/>
</dbReference>
<dbReference type="InterPro" id="IPR016024">
    <property type="entry name" value="ARM-type_fold"/>
</dbReference>
<dbReference type="InterPro" id="IPR019399">
    <property type="entry name" value="Parkin_co-regulated_protein"/>
</dbReference>
<evidence type="ECO:0000313" key="1">
    <source>
        <dbReference type="EMBL" id="KRX04238.1"/>
    </source>
</evidence>
<protein>
    <submittedName>
        <fullName evidence="1">Armadillo-type fold</fullName>
    </submittedName>
</protein>
<sequence length="316" mass="36460">MLPRITPNQNTMLKKENIASQCIIEDHLKNMLAKSSNTNYKPWKTPYAPKNPHSPFGDYPREYLPTQKVQAHKYAPIYEDSQAATVVNKYDGLRQGTGGKTSSLLQKKQNFAPPKPVSGAFQQRNIIVSDFRRYYDRGDLPIKVDHQGSVNKIIWKIKPEQLDYHHYLPIFFDGLREKIDPYRFLSIMGTNDLLERGENKILPVIPQLIIPIKNGLNTRDPEIISIMLKVLQKLVLSAEMIGEALVPYYRQILPIFNIYKNKNINLGDQIDYSQRKKINLGDLIQETLELFEQTGGEDAFINIKYMIPTYESCVFN</sequence>
<dbReference type="GO" id="GO:0030544">
    <property type="term" value="F:Hsp70 protein binding"/>
    <property type="evidence" value="ECO:0007669"/>
    <property type="project" value="TreeGrafter"/>
</dbReference>
<comment type="caution">
    <text evidence="1">The sequence shown here is derived from an EMBL/GenBank/DDBJ whole genome shotgun (WGS) entry which is preliminary data.</text>
</comment>
<dbReference type="PANTHER" id="PTHR21207:SF2">
    <property type="entry name" value="PARKIN COREGULATED GENE PROTEIN"/>
    <property type="match status" value="1"/>
</dbReference>
<organism evidence="1 2">
    <name type="scientific">Pseudocohnilembus persalinus</name>
    <name type="common">Ciliate</name>
    <dbReference type="NCBI Taxonomy" id="266149"/>
    <lineage>
        <taxon>Eukaryota</taxon>
        <taxon>Sar</taxon>
        <taxon>Alveolata</taxon>
        <taxon>Ciliophora</taxon>
        <taxon>Intramacronucleata</taxon>
        <taxon>Oligohymenophorea</taxon>
        <taxon>Scuticociliatia</taxon>
        <taxon>Philasterida</taxon>
        <taxon>Pseudocohnilembidae</taxon>
        <taxon>Pseudocohnilembus</taxon>
    </lineage>
</organism>
<dbReference type="Proteomes" id="UP000054937">
    <property type="component" value="Unassembled WGS sequence"/>
</dbReference>
<dbReference type="InParanoid" id="A0A0V0QPM2"/>
<gene>
    <name evidence="1" type="ORF">PPERSA_11362</name>
</gene>
<reference evidence="1 2" key="1">
    <citation type="journal article" date="2015" name="Sci. Rep.">
        <title>Genome of the facultative scuticociliatosis pathogen Pseudocohnilembus persalinus provides insight into its virulence through horizontal gene transfer.</title>
        <authorList>
            <person name="Xiong J."/>
            <person name="Wang G."/>
            <person name="Cheng J."/>
            <person name="Tian M."/>
            <person name="Pan X."/>
            <person name="Warren A."/>
            <person name="Jiang C."/>
            <person name="Yuan D."/>
            <person name="Miao W."/>
        </authorList>
    </citation>
    <scope>NUCLEOTIDE SEQUENCE [LARGE SCALE GENOMIC DNA]</scope>
    <source>
        <strain evidence="1">36N120E</strain>
    </source>
</reference>